<feature type="compositionally biased region" description="Polar residues" evidence="1">
    <location>
        <begin position="128"/>
        <end position="141"/>
    </location>
</feature>
<protein>
    <submittedName>
        <fullName evidence="3">Uncharacterized protein</fullName>
    </submittedName>
</protein>
<proteinExistence type="predicted"/>
<dbReference type="AlphaFoldDB" id="A0AAN7AHS4"/>
<feature type="compositionally biased region" description="Polar residues" evidence="1">
    <location>
        <begin position="335"/>
        <end position="347"/>
    </location>
</feature>
<organism evidence="3 4">
    <name type="scientific">Podospora australis</name>
    <dbReference type="NCBI Taxonomy" id="1536484"/>
    <lineage>
        <taxon>Eukaryota</taxon>
        <taxon>Fungi</taxon>
        <taxon>Dikarya</taxon>
        <taxon>Ascomycota</taxon>
        <taxon>Pezizomycotina</taxon>
        <taxon>Sordariomycetes</taxon>
        <taxon>Sordariomycetidae</taxon>
        <taxon>Sordariales</taxon>
        <taxon>Podosporaceae</taxon>
        <taxon>Podospora</taxon>
    </lineage>
</organism>
<evidence type="ECO:0000256" key="2">
    <source>
        <dbReference type="SAM" id="Phobius"/>
    </source>
</evidence>
<name>A0AAN7AHS4_9PEZI</name>
<keyword evidence="4" id="KW-1185">Reference proteome</keyword>
<comment type="caution">
    <text evidence="3">The sequence shown here is derived from an EMBL/GenBank/DDBJ whole genome shotgun (WGS) entry which is preliminary data.</text>
</comment>
<reference evidence="3" key="2">
    <citation type="submission" date="2023-05" db="EMBL/GenBank/DDBJ databases">
        <authorList>
            <consortium name="Lawrence Berkeley National Laboratory"/>
            <person name="Steindorff A."/>
            <person name="Hensen N."/>
            <person name="Bonometti L."/>
            <person name="Westerberg I."/>
            <person name="Brannstrom I.O."/>
            <person name="Guillou S."/>
            <person name="Cros-Aarteil S."/>
            <person name="Calhoun S."/>
            <person name="Haridas S."/>
            <person name="Kuo A."/>
            <person name="Mondo S."/>
            <person name="Pangilinan J."/>
            <person name="Riley R."/>
            <person name="Labutti K."/>
            <person name="Andreopoulos B."/>
            <person name="Lipzen A."/>
            <person name="Chen C."/>
            <person name="Yanf M."/>
            <person name="Daum C."/>
            <person name="Ng V."/>
            <person name="Clum A."/>
            <person name="Ohm R."/>
            <person name="Martin F."/>
            <person name="Silar P."/>
            <person name="Natvig D."/>
            <person name="Lalanne C."/>
            <person name="Gautier V."/>
            <person name="Ament-Velasquez S.L."/>
            <person name="Kruys A."/>
            <person name="Hutchinson M.I."/>
            <person name="Powell A.J."/>
            <person name="Barry K."/>
            <person name="Miller A.N."/>
            <person name="Grigoriev I.V."/>
            <person name="Debuchy R."/>
            <person name="Gladieux P."/>
            <person name="Thoren M.H."/>
            <person name="Johannesson H."/>
        </authorList>
    </citation>
    <scope>NUCLEOTIDE SEQUENCE</scope>
    <source>
        <strain evidence="3">PSN309</strain>
    </source>
</reference>
<keyword evidence="2" id="KW-1133">Transmembrane helix</keyword>
<evidence type="ECO:0000256" key="1">
    <source>
        <dbReference type="SAM" id="MobiDB-lite"/>
    </source>
</evidence>
<sequence>MPTLRHLPLDSSVGPDPPVLSRHQRFKTFGTHLYLALAALAVLIVIRLIKSRLSKSQSSSPSATTNNIKENKSNYSTSPTSSSSLCHRKHNPPVLSRWPWPRSGQGAGPEVQDGSYPQHAGRAATAPLSFSTLTGPSNPFGQSPAMGGSDGDPSKDRLGSASRGVSTKGHGRAGSRRQRQHNPSQAGRNAADQNVWRPEDSHSSHFSSWDTFEGHDNTGFDGWEHDPMASQSSYIDDSAWGMDDQAGPSSVAYDYEAYEDEPLGSVAGQGATFTDVDYTTPRHFSRPPQPPPLTQHTFGDSMYPFEDRRPSYAVSIPPELDANFIHQPNPEYAGASTSSDVLSSSPRGASPVPRRRSYNRSIPVGIPIPTATSASFADSLASTNTFSPSSYPPTSPLLPPPPPGHDAPPEYVYVGGPGGPGVFLEDREIDLHGEIVSVMDHSGHGWKRHTRVYGGGVCLACMAAEDQGGFYGDKVPLSDRR</sequence>
<feature type="transmembrane region" description="Helical" evidence="2">
    <location>
        <begin position="29"/>
        <end position="49"/>
    </location>
</feature>
<feature type="region of interest" description="Disordered" evidence="1">
    <location>
        <begin position="55"/>
        <end position="210"/>
    </location>
</feature>
<evidence type="ECO:0000313" key="4">
    <source>
        <dbReference type="Proteomes" id="UP001302126"/>
    </source>
</evidence>
<dbReference type="Proteomes" id="UP001302126">
    <property type="component" value="Unassembled WGS sequence"/>
</dbReference>
<gene>
    <name evidence="3" type="ORF">QBC35DRAFT_516386</name>
</gene>
<feature type="region of interest" description="Disordered" evidence="1">
    <location>
        <begin position="277"/>
        <end position="296"/>
    </location>
</feature>
<keyword evidence="2" id="KW-0472">Membrane</keyword>
<reference evidence="3" key="1">
    <citation type="journal article" date="2023" name="Mol. Phylogenet. Evol.">
        <title>Genome-scale phylogeny and comparative genomics of the fungal order Sordariales.</title>
        <authorList>
            <person name="Hensen N."/>
            <person name="Bonometti L."/>
            <person name="Westerberg I."/>
            <person name="Brannstrom I.O."/>
            <person name="Guillou S."/>
            <person name="Cros-Aarteil S."/>
            <person name="Calhoun S."/>
            <person name="Haridas S."/>
            <person name="Kuo A."/>
            <person name="Mondo S."/>
            <person name="Pangilinan J."/>
            <person name="Riley R."/>
            <person name="LaButti K."/>
            <person name="Andreopoulos B."/>
            <person name="Lipzen A."/>
            <person name="Chen C."/>
            <person name="Yan M."/>
            <person name="Daum C."/>
            <person name="Ng V."/>
            <person name="Clum A."/>
            <person name="Steindorff A."/>
            <person name="Ohm R.A."/>
            <person name="Martin F."/>
            <person name="Silar P."/>
            <person name="Natvig D.O."/>
            <person name="Lalanne C."/>
            <person name="Gautier V."/>
            <person name="Ament-Velasquez S.L."/>
            <person name="Kruys A."/>
            <person name="Hutchinson M.I."/>
            <person name="Powell A.J."/>
            <person name="Barry K."/>
            <person name="Miller A.N."/>
            <person name="Grigoriev I.V."/>
            <person name="Debuchy R."/>
            <person name="Gladieux P."/>
            <person name="Hiltunen Thoren M."/>
            <person name="Johannesson H."/>
        </authorList>
    </citation>
    <scope>NUCLEOTIDE SEQUENCE</scope>
    <source>
        <strain evidence="3">PSN309</strain>
    </source>
</reference>
<feature type="region of interest" description="Disordered" evidence="1">
    <location>
        <begin position="323"/>
        <end position="364"/>
    </location>
</feature>
<feature type="compositionally biased region" description="Pro residues" evidence="1">
    <location>
        <begin position="390"/>
        <end position="406"/>
    </location>
</feature>
<evidence type="ECO:0000313" key="3">
    <source>
        <dbReference type="EMBL" id="KAK4186175.1"/>
    </source>
</evidence>
<feature type="region of interest" description="Disordered" evidence="1">
    <location>
        <begin position="384"/>
        <end position="409"/>
    </location>
</feature>
<dbReference type="EMBL" id="MU864429">
    <property type="protein sequence ID" value="KAK4186175.1"/>
    <property type="molecule type" value="Genomic_DNA"/>
</dbReference>
<accession>A0AAN7AHS4</accession>
<feature type="compositionally biased region" description="Basic residues" evidence="1">
    <location>
        <begin position="169"/>
        <end position="180"/>
    </location>
</feature>
<keyword evidence="2" id="KW-0812">Transmembrane</keyword>